<dbReference type="InterPro" id="IPR011009">
    <property type="entry name" value="Kinase-like_dom_sf"/>
</dbReference>
<keyword evidence="4" id="KW-0418">Kinase</keyword>
<comment type="pathway">
    <text evidence="1">Phospholipid metabolism; phosphatidylethanolamine biosynthesis; phosphatidylethanolamine from ethanolamine: step 1/3.</text>
</comment>
<dbReference type="EC" id="2.7.1.82" evidence="3"/>
<comment type="similarity">
    <text evidence="2">Belongs to the choline/ethanolamine kinase family.</text>
</comment>
<dbReference type="GO" id="GO:0006646">
    <property type="term" value="P:phosphatidylethanolamine biosynthetic process"/>
    <property type="evidence" value="ECO:0007669"/>
    <property type="project" value="TreeGrafter"/>
</dbReference>
<dbReference type="PANTHER" id="PTHR22603">
    <property type="entry name" value="CHOLINE/ETHANOALAMINE KINASE"/>
    <property type="match status" value="1"/>
</dbReference>
<protein>
    <recommendedName>
        <fullName evidence="3">ethanolamine kinase</fullName>
        <ecNumber evidence="3">2.7.1.82</ecNumber>
    </recommendedName>
</protein>
<keyword evidence="5" id="KW-1185">Reference proteome</keyword>
<dbReference type="Gene3D" id="3.90.1200.10">
    <property type="match status" value="2"/>
</dbReference>
<accession>A0AAE0P0T1</accession>
<dbReference type="Gene3D" id="3.30.200.20">
    <property type="entry name" value="Phosphorylase Kinase, domain 1"/>
    <property type="match status" value="1"/>
</dbReference>
<dbReference type="AlphaFoldDB" id="A0AAE0P0T1"/>
<evidence type="ECO:0000256" key="3">
    <source>
        <dbReference type="ARBA" id="ARBA00038874"/>
    </source>
</evidence>
<evidence type="ECO:0000313" key="5">
    <source>
        <dbReference type="Proteomes" id="UP001285441"/>
    </source>
</evidence>
<evidence type="ECO:0000256" key="2">
    <source>
        <dbReference type="ARBA" id="ARBA00038211"/>
    </source>
</evidence>
<dbReference type="GO" id="GO:0005737">
    <property type="term" value="C:cytoplasm"/>
    <property type="evidence" value="ECO:0007669"/>
    <property type="project" value="TreeGrafter"/>
</dbReference>
<dbReference type="PANTHER" id="PTHR22603:SF66">
    <property type="entry name" value="ETHANOLAMINE KINASE"/>
    <property type="match status" value="1"/>
</dbReference>
<evidence type="ECO:0000256" key="1">
    <source>
        <dbReference type="ARBA" id="ARBA00037883"/>
    </source>
</evidence>
<comment type="caution">
    <text evidence="4">The sequence shown here is derived from an EMBL/GenBank/DDBJ whole genome shotgun (WGS) entry which is preliminary data.</text>
</comment>
<reference evidence="4" key="1">
    <citation type="journal article" date="2023" name="Mol. Phylogenet. Evol.">
        <title>Genome-scale phylogeny and comparative genomics of the fungal order Sordariales.</title>
        <authorList>
            <person name="Hensen N."/>
            <person name="Bonometti L."/>
            <person name="Westerberg I."/>
            <person name="Brannstrom I.O."/>
            <person name="Guillou S."/>
            <person name="Cros-Aarteil S."/>
            <person name="Calhoun S."/>
            <person name="Haridas S."/>
            <person name="Kuo A."/>
            <person name="Mondo S."/>
            <person name="Pangilinan J."/>
            <person name="Riley R."/>
            <person name="LaButti K."/>
            <person name="Andreopoulos B."/>
            <person name="Lipzen A."/>
            <person name="Chen C."/>
            <person name="Yan M."/>
            <person name="Daum C."/>
            <person name="Ng V."/>
            <person name="Clum A."/>
            <person name="Steindorff A."/>
            <person name="Ohm R.A."/>
            <person name="Martin F."/>
            <person name="Silar P."/>
            <person name="Natvig D.O."/>
            <person name="Lalanne C."/>
            <person name="Gautier V."/>
            <person name="Ament-Velasquez S.L."/>
            <person name="Kruys A."/>
            <person name="Hutchinson M.I."/>
            <person name="Powell A.J."/>
            <person name="Barry K."/>
            <person name="Miller A.N."/>
            <person name="Grigoriev I.V."/>
            <person name="Debuchy R."/>
            <person name="Gladieux P."/>
            <person name="Hiltunen Thoren M."/>
            <person name="Johannesson H."/>
        </authorList>
    </citation>
    <scope>NUCLEOTIDE SEQUENCE</scope>
    <source>
        <strain evidence="4">CBS 232.78</strain>
    </source>
</reference>
<gene>
    <name evidence="4" type="ORF">B0H63DRAFT_493257</name>
</gene>
<dbReference type="GO" id="GO:0004305">
    <property type="term" value="F:ethanolamine kinase activity"/>
    <property type="evidence" value="ECO:0007669"/>
    <property type="project" value="UniProtKB-EC"/>
</dbReference>
<evidence type="ECO:0000313" key="4">
    <source>
        <dbReference type="EMBL" id="KAK3391289.1"/>
    </source>
</evidence>
<organism evidence="4 5">
    <name type="scientific">Podospora didyma</name>
    <dbReference type="NCBI Taxonomy" id="330526"/>
    <lineage>
        <taxon>Eukaryota</taxon>
        <taxon>Fungi</taxon>
        <taxon>Dikarya</taxon>
        <taxon>Ascomycota</taxon>
        <taxon>Pezizomycotina</taxon>
        <taxon>Sordariomycetes</taxon>
        <taxon>Sordariomycetidae</taxon>
        <taxon>Sordariales</taxon>
        <taxon>Podosporaceae</taxon>
        <taxon>Podospora</taxon>
    </lineage>
</organism>
<proteinExistence type="inferred from homology"/>
<dbReference type="SUPFAM" id="SSF56112">
    <property type="entry name" value="Protein kinase-like (PK-like)"/>
    <property type="match status" value="1"/>
</dbReference>
<dbReference type="EMBL" id="JAULSW010000002">
    <property type="protein sequence ID" value="KAK3391289.1"/>
    <property type="molecule type" value="Genomic_DNA"/>
</dbReference>
<keyword evidence="4" id="KW-0808">Transferase</keyword>
<reference evidence="4" key="2">
    <citation type="submission" date="2023-06" db="EMBL/GenBank/DDBJ databases">
        <authorList>
            <consortium name="Lawrence Berkeley National Laboratory"/>
            <person name="Haridas S."/>
            <person name="Hensen N."/>
            <person name="Bonometti L."/>
            <person name="Westerberg I."/>
            <person name="Brannstrom I.O."/>
            <person name="Guillou S."/>
            <person name="Cros-Aarteil S."/>
            <person name="Calhoun S."/>
            <person name="Kuo A."/>
            <person name="Mondo S."/>
            <person name="Pangilinan J."/>
            <person name="Riley R."/>
            <person name="LaButti K."/>
            <person name="Andreopoulos B."/>
            <person name="Lipzen A."/>
            <person name="Chen C."/>
            <person name="Yanf M."/>
            <person name="Daum C."/>
            <person name="Ng V."/>
            <person name="Clum A."/>
            <person name="Steindorff A."/>
            <person name="Ohm R."/>
            <person name="Martin F."/>
            <person name="Silar P."/>
            <person name="Natvig D."/>
            <person name="Lalanne C."/>
            <person name="Gautier V."/>
            <person name="Ament-velasquez S.L."/>
            <person name="Kruys A."/>
            <person name="Hutchinson M.I."/>
            <person name="Powell A.J."/>
            <person name="Barry K."/>
            <person name="Miller A.N."/>
            <person name="Grigoriev I.V."/>
            <person name="Debuchy R."/>
            <person name="Gladieux P."/>
            <person name="Thoren M.H."/>
            <person name="Johannesson H."/>
        </authorList>
    </citation>
    <scope>NUCLEOTIDE SEQUENCE</scope>
    <source>
        <strain evidence="4">CBS 232.78</strain>
    </source>
</reference>
<dbReference type="Pfam" id="PF01633">
    <property type="entry name" value="Choline_kinase"/>
    <property type="match status" value="1"/>
</dbReference>
<sequence length="360" mass="40390">MAQTEAVKLDLFFDRGNPRSSALDILYAARPDWKTAAGPVRIKPLFGGVPNTLLKITKEVPGKTKSENDQAALVLRANGDESKELVDREVEAQTHELLAEHNLASPLFARFGNGLLYGYLPGRPCRLDDLCREEVWACVAAKLGEYHVKLTLANNGDRTSRPAELGGPVPNIWSSMQRWINVLPTRTTEEKNLRLKLENELSWSFDTLSERGHPYVSGHCDLLCGNILIAAADDGAASRPITPDRIRIIDYEFAMHCPAAFDIANHFSEWGADSGINNDIDIDSAVSELAAEVDLFRGLPGLWWAIHAFVSVLGSKVDFDWIPYANKRLAEYWAWKTQEYGFQRGEEVPLRLREQMWARE</sequence>
<name>A0AAE0P0T1_9PEZI</name>
<dbReference type="Proteomes" id="UP001285441">
    <property type="component" value="Unassembled WGS sequence"/>
</dbReference>